<comment type="caution">
    <text evidence="5">The sequence shown here is derived from an EMBL/GenBank/DDBJ whole genome shotgun (WGS) entry which is preliminary data.</text>
</comment>
<dbReference type="PANTHER" id="PTHR33841">
    <property type="entry name" value="DNA METHYLTRANSFERASE YEEA-RELATED"/>
    <property type="match status" value="1"/>
</dbReference>
<evidence type="ECO:0000313" key="6">
    <source>
        <dbReference type="Proteomes" id="UP001145094"/>
    </source>
</evidence>
<organism evidence="5 6">
    <name type="scientific">Sellimonas catena</name>
    <dbReference type="NCBI Taxonomy" id="2994035"/>
    <lineage>
        <taxon>Bacteria</taxon>
        <taxon>Bacillati</taxon>
        <taxon>Bacillota</taxon>
        <taxon>Clostridia</taxon>
        <taxon>Lachnospirales</taxon>
        <taxon>Lachnospiraceae</taxon>
        <taxon>Sellimonas</taxon>
    </lineage>
</organism>
<reference evidence="5" key="1">
    <citation type="submission" date="2022-11" db="EMBL/GenBank/DDBJ databases">
        <title>Draft genome sequence of Sellimonas catena strain 18CBH55.</title>
        <authorList>
            <person name="Atsushi H."/>
            <person name="Moriya O."/>
            <person name="Mitsuo S."/>
        </authorList>
    </citation>
    <scope>NUCLEOTIDE SEQUENCE</scope>
    <source>
        <strain evidence="5">18CBH55</strain>
    </source>
</reference>
<evidence type="ECO:0000313" key="5">
    <source>
        <dbReference type="EMBL" id="GLG90288.1"/>
    </source>
</evidence>
<dbReference type="SUPFAM" id="SSF53335">
    <property type="entry name" value="S-adenosyl-L-methionine-dependent methyltransferases"/>
    <property type="match status" value="1"/>
</dbReference>
<evidence type="ECO:0000256" key="1">
    <source>
        <dbReference type="ARBA" id="ARBA00011900"/>
    </source>
</evidence>
<accession>A0A9W6CA66</accession>
<dbReference type="Proteomes" id="UP001145094">
    <property type="component" value="Unassembled WGS sequence"/>
</dbReference>
<dbReference type="EC" id="2.1.1.72" evidence="1"/>
<keyword evidence="3" id="KW-0808">Transferase</keyword>
<gene>
    <name evidence="5" type="ORF">Selli2_17150</name>
</gene>
<dbReference type="PANTHER" id="PTHR33841:SF1">
    <property type="entry name" value="DNA METHYLTRANSFERASE A"/>
    <property type="match status" value="1"/>
</dbReference>
<protein>
    <recommendedName>
        <fullName evidence="1">site-specific DNA-methyltransferase (adenine-specific)</fullName>
        <ecNumber evidence="1">2.1.1.72</ecNumber>
    </recommendedName>
</protein>
<dbReference type="InterPro" id="IPR050953">
    <property type="entry name" value="N4_N6_ade-DNA_methylase"/>
</dbReference>
<dbReference type="GO" id="GO:0009007">
    <property type="term" value="F:site-specific DNA-methyltransferase (adenine-specific) activity"/>
    <property type="evidence" value="ECO:0007669"/>
    <property type="project" value="UniProtKB-EC"/>
</dbReference>
<sequence length="289" mass="33676">MDKTAIKNFAIWARNKLKNEIKVRAGFMGITESGIATPLPASTSDIQYFDVASSEPVKLQGREIEMRRRVVSKLEQHAKESGYQTAYDSLIENMASEWFNRLIAIRYMEVNDYFSDGLRMLSSVQAGKQDPDIVSRPFDSDLEFTDAEKIQINDWMDHNKADNLFRFLLLKRCNQLAESLPGLFEVAGDASEFFLRLGFVEKDGFVYKLVHDIDEEDWKDQVQIIGWMYQYYNSEFKDQTFYELKKTKSKVKKEQIAPVTQLFTPDWIVRYMVENSLGRIWLDGHPDKI</sequence>
<reference evidence="5" key="3">
    <citation type="journal article" date="2023" name="Int. J. Syst. Evol. Microbiol.">
        <title>Sellimonas catena sp. nov., isolated from human faeces.</title>
        <authorList>
            <person name="Hisatomi A."/>
            <person name="Ohkuma M."/>
            <person name="Sakamoto M."/>
        </authorList>
    </citation>
    <scope>NUCLEOTIDE SEQUENCE</scope>
    <source>
        <strain evidence="5">18CBH55</strain>
    </source>
</reference>
<keyword evidence="2" id="KW-0489">Methyltransferase</keyword>
<dbReference type="InterPro" id="IPR029063">
    <property type="entry name" value="SAM-dependent_MTases_sf"/>
</dbReference>
<comment type="catalytic activity">
    <reaction evidence="4">
        <text>a 2'-deoxyadenosine in DNA + S-adenosyl-L-methionine = an N(6)-methyl-2'-deoxyadenosine in DNA + S-adenosyl-L-homocysteine + H(+)</text>
        <dbReference type="Rhea" id="RHEA:15197"/>
        <dbReference type="Rhea" id="RHEA-COMP:12418"/>
        <dbReference type="Rhea" id="RHEA-COMP:12419"/>
        <dbReference type="ChEBI" id="CHEBI:15378"/>
        <dbReference type="ChEBI" id="CHEBI:57856"/>
        <dbReference type="ChEBI" id="CHEBI:59789"/>
        <dbReference type="ChEBI" id="CHEBI:90615"/>
        <dbReference type="ChEBI" id="CHEBI:90616"/>
        <dbReference type="EC" id="2.1.1.72"/>
    </reaction>
</comment>
<evidence type="ECO:0000256" key="2">
    <source>
        <dbReference type="ARBA" id="ARBA00022603"/>
    </source>
</evidence>
<dbReference type="EMBL" id="BSCH01000010">
    <property type="protein sequence ID" value="GLG90288.1"/>
    <property type="molecule type" value="Genomic_DNA"/>
</dbReference>
<dbReference type="GO" id="GO:0032259">
    <property type="term" value="P:methylation"/>
    <property type="evidence" value="ECO:0007669"/>
    <property type="project" value="UniProtKB-KW"/>
</dbReference>
<reference evidence="5" key="2">
    <citation type="submission" date="2022-11" db="EMBL/GenBank/DDBJ databases">
        <title>Draft genome sequence of Sellimonas catena strain 18CBH55.</title>
        <authorList>
            <person name="Hisatomi A."/>
            <person name="Ohkuma M."/>
            <person name="Sakamoto M."/>
        </authorList>
    </citation>
    <scope>NUCLEOTIDE SEQUENCE</scope>
    <source>
        <strain evidence="5">18CBH55</strain>
    </source>
</reference>
<dbReference type="AlphaFoldDB" id="A0A9W6CA66"/>
<name>A0A9W6CA66_9FIRM</name>
<evidence type="ECO:0000256" key="3">
    <source>
        <dbReference type="ARBA" id="ARBA00022679"/>
    </source>
</evidence>
<dbReference type="RefSeq" id="WP_281845180.1">
    <property type="nucleotide sequence ID" value="NZ_BSCH01000010.1"/>
</dbReference>
<proteinExistence type="predicted"/>
<evidence type="ECO:0000256" key="4">
    <source>
        <dbReference type="ARBA" id="ARBA00047942"/>
    </source>
</evidence>